<protein>
    <submittedName>
        <fullName evidence="2">Thermophilic metalloprotease (M29)</fullName>
    </submittedName>
</protein>
<dbReference type="PANTHER" id="PTHR34448">
    <property type="entry name" value="AMINOPEPTIDASE"/>
    <property type="match status" value="1"/>
</dbReference>
<dbReference type="EMBL" id="FOJI01000011">
    <property type="protein sequence ID" value="SEW34938.1"/>
    <property type="molecule type" value="Genomic_DNA"/>
</dbReference>
<evidence type="ECO:0000313" key="3">
    <source>
        <dbReference type="Proteomes" id="UP000199701"/>
    </source>
</evidence>
<dbReference type="Pfam" id="PF02073">
    <property type="entry name" value="Peptidase_M29"/>
    <property type="match status" value="1"/>
</dbReference>
<sequence length="695" mass="80143">MYNDNLEERYELAIDRIKEIANDCGIESSQSGRCKIGVEFITYFAKTAQFILSMDSLSQQVNSGELNNKSIEELSQTNAELFKDIRGDNYNTSFANPAYAVLKMDELYGRLLSFLYVEIRSMIVYAYEKRLFDMTIIAEAFIEIYCIFEDDTKPKYKELYEALYWFVSDYSDVTVEYRIREMLDTNISFAMDIIMDSDLNDLRYLYKYGENITDNEIKTADYLNSLPQEEIEAMAKTFTEGFRIGFVLGNKDLSKKKIVNIRYCVGFERIVREEIKLFEKIGLKSTVYRAAVNTINKKMNFKVGYYSTSPNKQMEYDHRFDNTLYMDSAFVERKLGALRLAYENCKEAANTFAGPAVMEIFGENPFEPENKKESYSLDERQQKLCVKYDSEASHIVNEYIKGEERSYTIIAYPIPEIGDNFEEIFTEIVKINTLDYDKYKVIQQSIIDALDGSGHVEIKGQNKNKTDMKVSLMKIENPQKQTVFENCLADVNIPLGEVFTSPVLKGTSGILNVSEVYLHELKYKNLTVKFEDGMVVDYSCDNFDSEEKNKTFIRENLLYNHDTLPIGEFAIGTNTLAYVMANKYDIVYKLPILIVEKMGPHFAVGDTCYTWSEDVAVFNPNGKEIISRDNEVSILRKTEPEKAYYNCHTDITIPYDEIGEIVAVKADGTRITLIKEGRFVLEGAMELNEPFDEQL</sequence>
<dbReference type="GO" id="GO:0046872">
    <property type="term" value="F:metal ion binding"/>
    <property type="evidence" value="ECO:0007669"/>
    <property type="project" value="UniProtKB-KW"/>
</dbReference>
<name>A0A1I0R3B4_9FIRM</name>
<keyword evidence="3" id="KW-1185">Reference proteome</keyword>
<gene>
    <name evidence="2" type="ORF">SAMN05421659_111140</name>
</gene>
<proteinExistence type="predicted"/>
<keyword evidence="1" id="KW-0479">Metal-binding</keyword>
<dbReference type="InterPro" id="IPR052170">
    <property type="entry name" value="M29_Exopeptidase"/>
</dbReference>
<organism evidence="2 3">
    <name type="scientific">[Clostridium] fimetarium</name>
    <dbReference type="NCBI Taxonomy" id="99656"/>
    <lineage>
        <taxon>Bacteria</taxon>
        <taxon>Bacillati</taxon>
        <taxon>Bacillota</taxon>
        <taxon>Clostridia</taxon>
        <taxon>Lachnospirales</taxon>
        <taxon>Lachnospiraceae</taxon>
    </lineage>
</organism>
<evidence type="ECO:0000313" key="2">
    <source>
        <dbReference type="EMBL" id="SEW34938.1"/>
    </source>
</evidence>
<keyword evidence="2" id="KW-0482">Metalloprotease</keyword>
<dbReference type="GO" id="GO:0006508">
    <property type="term" value="P:proteolysis"/>
    <property type="evidence" value="ECO:0007669"/>
    <property type="project" value="UniProtKB-KW"/>
</dbReference>
<dbReference type="SUPFAM" id="SSF144052">
    <property type="entry name" value="Thermophilic metalloprotease-like"/>
    <property type="match status" value="1"/>
</dbReference>
<dbReference type="Proteomes" id="UP000199701">
    <property type="component" value="Unassembled WGS sequence"/>
</dbReference>
<dbReference type="GO" id="GO:0008237">
    <property type="term" value="F:metallopeptidase activity"/>
    <property type="evidence" value="ECO:0007669"/>
    <property type="project" value="UniProtKB-KW"/>
</dbReference>
<evidence type="ECO:0000256" key="1">
    <source>
        <dbReference type="ARBA" id="ARBA00022723"/>
    </source>
</evidence>
<dbReference type="RefSeq" id="WP_092455231.1">
    <property type="nucleotide sequence ID" value="NZ_FOJI01000011.1"/>
</dbReference>
<dbReference type="PANTHER" id="PTHR34448:SF3">
    <property type="entry name" value="AMINOPEPTIDASE AMPS"/>
    <property type="match status" value="1"/>
</dbReference>
<reference evidence="2 3" key="1">
    <citation type="submission" date="2016-10" db="EMBL/GenBank/DDBJ databases">
        <authorList>
            <person name="de Groot N.N."/>
        </authorList>
    </citation>
    <scope>NUCLEOTIDE SEQUENCE [LARGE SCALE GENOMIC DNA]</scope>
    <source>
        <strain evidence="2 3">DSM 9179</strain>
    </source>
</reference>
<accession>A0A1I0R3B4</accession>
<dbReference type="GO" id="GO:0004177">
    <property type="term" value="F:aminopeptidase activity"/>
    <property type="evidence" value="ECO:0007669"/>
    <property type="project" value="InterPro"/>
</dbReference>
<keyword evidence="2" id="KW-0645">Protease</keyword>
<dbReference type="OrthoDB" id="9803993at2"/>
<keyword evidence="2" id="KW-0378">Hydrolase</keyword>
<dbReference type="STRING" id="99656.SAMN05421659_111140"/>
<dbReference type="AlphaFoldDB" id="A0A1I0R3B4"/>
<dbReference type="InterPro" id="IPR000787">
    <property type="entry name" value="Peptidase_M29"/>
</dbReference>